<dbReference type="Gene3D" id="1.10.357.10">
    <property type="entry name" value="Tetracycline Repressor, domain 2"/>
    <property type="match status" value="1"/>
</dbReference>
<dbReference type="STRING" id="294935.ATN88_03430"/>
<sequence length="154" mass="16812">MAKNTKEGALQTEHLVYQTIVDIFMESGWDAVTYGSIAKRTGLSRSGIQRIVPTKECMIVAFQGQVFSYVTNKIDDTNADSIKSSWQASLLDAKFANCVRYLIGAVSADEEGRHKAALGFQRLCSLYGEQVVIELMGISVANLLGATLKDSDPN</sequence>
<name>A0A135I8E5_9GAMM</name>
<dbReference type="RefSeq" id="WP_067417294.1">
    <property type="nucleotide sequence ID" value="NZ_LNTY01000034.1"/>
</dbReference>
<evidence type="ECO:0000313" key="1">
    <source>
        <dbReference type="EMBL" id="KXF81715.1"/>
    </source>
</evidence>
<organism evidence="1 2">
    <name type="scientific">Enterovibrio coralii</name>
    <dbReference type="NCBI Taxonomy" id="294935"/>
    <lineage>
        <taxon>Bacteria</taxon>
        <taxon>Pseudomonadati</taxon>
        <taxon>Pseudomonadota</taxon>
        <taxon>Gammaproteobacteria</taxon>
        <taxon>Vibrionales</taxon>
        <taxon>Vibrionaceae</taxon>
        <taxon>Enterovibrio</taxon>
    </lineage>
</organism>
<reference evidence="1 2" key="1">
    <citation type="submission" date="2015-11" db="EMBL/GenBank/DDBJ databases">
        <title>Genomic Taxonomy of the Vibrionaceae.</title>
        <authorList>
            <person name="Gomez-Gil B."/>
            <person name="Enciso-Ibarra J."/>
        </authorList>
    </citation>
    <scope>NUCLEOTIDE SEQUENCE [LARGE SCALE GENOMIC DNA]</scope>
    <source>
        <strain evidence="1 2">CAIM 912</strain>
    </source>
</reference>
<evidence type="ECO:0000313" key="2">
    <source>
        <dbReference type="Proteomes" id="UP000070529"/>
    </source>
</evidence>
<dbReference type="OrthoDB" id="6214278at2"/>
<dbReference type="InterPro" id="IPR009057">
    <property type="entry name" value="Homeodomain-like_sf"/>
</dbReference>
<proteinExistence type="predicted"/>
<protein>
    <submittedName>
        <fullName evidence="1">TetR family transcriptional regulator</fullName>
    </submittedName>
</protein>
<dbReference type="EMBL" id="LNTY01000034">
    <property type="protein sequence ID" value="KXF81715.1"/>
    <property type="molecule type" value="Genomic_DNA"/>
</dbReference>
<dbReference type="Pfam" id="PF18285">
    <property type="entry name" value="LuxT_C"/>
    <property type="match status" value="1"/>
</dbReference>
<comment type="caution">
    <text evidence="1">The sequence shown here is derived from an EMBL/GenBank/DDBJ whole genome shotgun (WGS) entry which is preliminary data.</text>
</comment>
<gene>
    <name evidence="1" type="ORF">ATN88_03430</name>
</gene>
<dbReference type="AlphaFoldDB" id="A0A135I8E5"/>
<accession>A0A135I8E5</accession>
<dbReference type="SUPFAM" id="SSF46689">
    <property type="entry name" value="Homeodomain-like"/>
    <property type="match status" value="1"/>
</dbReference>
<dbReference type="Proteomes" id="UP000070529">
    <property type="component" value="Unassembled WGS sequence"/>
</dbReference>
<keyword evidence="2" id="KW-1185">Reference proteome</keyword>